<name>A0AA48I0H8_9FIRM</name>
<dbReference type="Proteomes" id="UP001335720">
    <property type="component" value="Chromosome"/>
</dbReference>
<feature type="active site" description="Proton donor/acceptor" evidence="7">
    <location>
        <position position="73"/>
    </location>
</feature>
<evidence type="ECO:0000256" key="4">
    <source>
        <dbReference type="ARBA" id="ARBA00022984"/>
    </source>
</evidence>
<evidence type="ECO:0000313" key="8">
    <source>
        <dbReference type="EMBL" id="BED93156.1"/>
    </source>
</evidence>
<accession>A0AA48I0H8</accession>
<protein>
    <recommendedName>
        <fullName evidence="2 7">Glutamate racemase</fullName>
        <ecNumber evidence="2 7">5.1.1.3</ecNumber>
    </recommendedName>
</protein>
<dbReference type="FunFam" id="3.40.50.1860:FF:000001">
    <property type="entry name" value="Glutamate racemase"/>
    <property type="match status" value="1"/>
</dbReference>
<comment type="pathway">
    <text evidence="7">Cell wall biogenesis; peptidoglycan biosynthesis.</text>
</comment>
<dbReference type="AlphaFoldDB" id="A0AA48I0H8"/>
<evidence type="ECO:0000256" key="2">
    <source>
        <dbReference type="ARBA" id="ARBA00013090"/>
    </source>
</evidence>
<dbReference type="InterPro" id="IPR033134">
    <property type="entry name" value="Asp/Glu_racemase_AS_2"/>
</dbReference>
<dbReference type="KEGG" id="ptrh:RsTaC01_1131"/>
<gene>
    <name evidence="7" type="primary">murI</name>
    <name evidence="8" type="ORF">RsTaC01_1131</name>
</gene>
<evidence type="ECO:0000256" key="6">
    <source>
        <dbReference type="ARBA" id="ARBA00023316"/>
    </source>
</evidence>
<feature type="active site" description="Proton donor/acceptor" evidence="7">
    <location>
        <position position="185"/>
    </location>
</feature>
<dbReference type="GO" id="GO:0071555">
    <property type="term" value="P:cell wall organization"/>
    <property type="evidence" value="ECO:0007669"/>
    <property type="project" value="UniProtKB-KW"/>
</dbReference>
<dbReference type="InterPro" id="IPR004391">
    <property type="entry name" value="Glu_race"/>
</dbReference>
<feature type="binding site" evidence="7">
    <location>
        <begin position="186"/>
        <end position="187"/>
    </location>
    <ligand>
        <name>substrate</name>
    </ligand>
</feature>
<comment type="similarity">
    <text evidence="7">Belongs to the aspartate/glutamate racemases family.</text>
</comment>
<dbReference type="InterPro" id="IPR015942">
    <property type="entry name" value="Asp/Glu/hydantoin_racemase"/>
</dbReference>
<dbReference type="InterPro" id="IPR001920">
    <property type="entry name" value="Asp/Glu_race"/>
</dbReference>
<dbReference type="SUPFAM" id="SSF53681">
    <property type="entry name" value="Aspartate/glutamate racemase"/>
    <property type="match status" value="2"/>
</dbReference>
<comment type="caution">
    <text evidence="7">Lacks conserved residue(s) required for the propagation of feature annotation.</text>
</comment>
<comment type="catalytic activity">
    <reaction evidence="1 7">
        <text>L-glutamate = D-glutamate</text>
        <dbReference type="Rhea" id="RHEA:12813"/>
        <dbReference type="ChEBI" id="CHEBI:29985"/>
        <dbReference type="ChEBI" id="CHEBI:29986"/>
        <dbReference type="EC" id="5.1.1.3"/>
    </reaction>
</comment>
<organism evidence="8">
    <name type="scientific">Candidatus Paraimprobicoccus trichonymphae</name>
    <dbReference type="NCBI Taxonomy" id="3033793"/>
    <lineage>
        <taxon>Bacteria</taxon>
        <taxon>Bacillati</taxon>
        <taxon>Bacillota</taxon>
        <taxon>Clostridia</taxon>
        <taxon>Candidatus Paraimprobicoccus</taxon>
    </lineage>
</organism>
<comment type="function">
    <text evidence="7">Provides the (R)-glutamate required for cell wall biosynthesis.</text>
</comment>
<keyword evidence="6 7" id="KW-0961">Cell wall biogenesis/degradation</keyword>
<dbReference type="GO" id="GO:0009252">
    <property type="term" value="P:peptidoglycan biosynthetic process"/>
    <property type="evidence" value="ECO:0007669"/>
    <property type="project" value="UniProtKB-UniRule"/>
</dbReference>
<dbReference type="Gene3D" id="3.40.50.1860">
    <property type="match status" value="2"/>
</dbReference>
<keyword evidence="3 7" id="KW-0133">Cell shape</keyword>
<feature type="binding site" evidence="7">
    <location>
        <begin position="10"/>
        <end position="11"/>
    </location>
    <ligand>
        <name>substrate</name>
    </ligand>
</feature>
<evidence type="ECO:0000256" key="5">
    <source>
        <dbReference type="ARBA" id="ARBA00023235"/>
    </source>
</evidence>
<dbReference type="HAMAP" id="MF_00258">
    <property type="entry name" value="Glu_racemase"/>
    <property type="match status" value="1"/>
</dbReference>
<dbReference type="NCBIfam" id="TIGR00067">
    <property type="entry name" value="glut_race"/>
    <property type="match status" value="1"/>
</dbReference>
<keyword evidence="4 7" id="KW-0573">Peptidoglycan synthesis</keyword>
<dbReference type="EC" id="5.1.1.3" evidence="2 7"/>
<keyword evidence="5 7" id="KW-0413">Isomerase</keyword>
<dbReference type="EMBL" id="AP027925">
    <property type="protein sequence ID" value="BED93156.1"/>
    <property type="molecule type" value="Genomic_DNA"/>
</dbReference>
<evidence type="ECO:0000256" key="3">
    <source>
        <dbReference type="ARBA" id="ARBA00022960"/>
    </source>
</evidence>
<dbReference type="GO" id="GO:0008881">
    <property type="term" value="F:glutamate racemase activity"/>
    <property type="evidence" value="ECO:0007669"/>
    <property type="project" value="UniProtKB-UniRule"/>
</dbReference>
<dbReference type="GO" id="GO:0008360">
    <property type="term" value="P:regulation of cell shape"/>
    <property type="evidence" value="ECO:0007669"/>
    <property type="project" value="UniProtKB-KW"/>
</dbReference>
<sequence length="257" mass="28715">MNNKPIGIFDSGIGGLNVVKELKKILPKENIVYFGDTARLPYGSKSPDVILGCAYESISFLRSKKVKAVVSACGTVSSLIQEAKKGFDFLFVDVLDSTCEKAINSTVNKKIGIMATVATIKSNSYKKKIKLLNDEVEVYQIGCPLLVPIIESGISNFPKYIINNIIYKYLKYLLDFNIDTLVLGCTHYPAIINNILEITKSEIKIINSSKETVVEVFEILKKNDLLSQSTNFGKYDFFASKNQKNFCLKAKKFIFES</sequence>
<evidence type="ECO:0000256" key="1">
    <source>
        <dbReference type="ARBA" id="ARBA00001602"/>
    </source>
</evidence>
<evidence type="ECO:0000256" key="7">
    <source>
        <dbReference type="HAMAP-Rule" id="MF_00258"/>
    </source>
</evidence>
<proteinExistence type="inferred from homology"/>
<dbReference type="PROSITE" id="PS00924">
    <property type="entry name" value="ASP_GLU_RACEMASE_2"/>
    <property type="match status" value="1"/>
</dbReference>
<reference evidence="8" key="1">
    <citation type="journal article" date="2023" name="ISME J.">
        <title>Emergence of putative energy parasites within Clostridia revealed by genome analysis of a novel endosymbiotic clade.</title>
        <authorList>
            <person name="Takahashi K."/>
            <person name="Kuwahara H."/>
            <person name="Horikawa Y."/>
            <person name="Izawa K."/>
            <person name="Kato D."/>
            <person name="Inagaki T."/>
            <person name="Yuki M."/>
            <person name="Ohkuma M."/>
            <person name="Hongoh Y."/>
        </authorList>
    </citation>
    <scope>NUCLEOTIDE SEQUENCE</scope>
    <source>
        <strain evidence="8">RsTa-C01</strain>
    </source>
</reference>
<dbReference type="PANTHER" id="PTHR21198">
    <property type="entry name" value="GLUTAMATE RACEMASE"/>
    <property type="match status" value="1"/>
</dbReference>
<dbReference type="PANTHER" id="PTHR21198:SF2">
    <property type="entry name" value="GLUTAMATE RACEMASE"/>
    <property type="match status" value="1"/>
</dbReference>
<feature type="binding site" evidence="7">
    <location>
        <begin position="42"/>
        <end position="43"/>
    </location>
    <ligand>
        <name>substrate</name>
    </ligand>
</feature>
<dbReference type="Pfam" id="PF01177">
    <property type="entry name" value="Asp_Glu_race"/>
    <property type="match status" value="1"/>
</dbReference>